<dbReference type="Proteomes" id="UP001396898">
    <property type="component" value="Unassembled WGS sequence"/>
</dbReference>
<reference evidence="2 3" key="1">
    <citation type="submission" date="2023-01" db="EMBL/GenBank/DDBJ databases">
        <title>Analysis of 21 Apiospora genomes using comparative genomics revels a genus with tremendous synthesis potential of carbohydrate active enzymes and secondary metabolites.</title>
        <authorList>
            <person name="Sorensen T."/>
        </authorList>
    </citation>
    <scope>NUCLEOTIDE SEQUENCE [LARGE SCALE GENOMIC DNA]</scope>
    <source>
        <strain evidence="2 3">CBS 20057</strain>
    </source>
</reference>
<organism evidence="2 3">
    <name type="scientific">Apiospora marii</name>
    <dbReference type="NCBI Taxonomy" id="335849"/>
    <lineage>
        <taxon>Eukaryota</taxon>
        <taxon>Fungi</taxon>
        <taxon>Dikarya</taxon>
        <taxon>Ascomycota</taxon>
        <taxon>Pezizomycotina</taxon>
        <taxon>Sordariomycetes</taxon>
        <taxon>Xylariomycetidae</taxon>
        <taxon>Amphisphaeriales</taxon>
        <taxon>Apiosporaceae</taxon>
        <taxon>Apiospora</taxon>
    </lineage>
</organism>
<protein>
    <submittedName>
        <fullName evidence="2">Uncharacterized protein</fullName>
    </submittedName>
</protein>
<proteinExistence type="predicted"/>
<feature type="region of interest" description="Disordered" evidence="1">
    <location>
        <begin position="1"/>
        <end position="52"/>
    </location>
</feature>
<keyword evidence="3" id="KW-1185">Reference proteome</keyword>
<feature type="compositionally biased region" description="Basic and acidic residues" evidence="1">
    <location>
        <begin position="25"/>
        <end position="34"/>
    </location>
</feature>
<gene>
    <name evidence="2" type="ORF">PG991_006770</name>
</gene>
<evidence type="ECO:0000256" key="1">
    <source>
        <dbReference type="SAM" id="MobiDB-lite"/>
    </source>
</evidence>
<evidence type="ECO:0000313" key="3">
    <source>
        <dbReference type="Proteomes" id="UP001396898"/>
    </source>
</evidence>
<name>A0ABR1RY86_9PEZI</name>
<evidence type="ECO:0000313" key="2">
    <source>
        <dbReference type="EMBL" id="KAK8022889.1"/>
    </source>
</evidence>
<dbReference type="EMBL" id="JAQQWI010000009">
    <property type="protein sequence ID" value="KAK8022889.1"/>
    <property type="molecule type" value="Genomic_DNA"/>
</dbReference>
<accession>A0ABR1RY86</accession>
<comment type="caution">
    <text evidence="2">The sequence shown here is derived from an EMBL/GenBank/DDBJ whole genome shotgun (WGS) entry which is preliminary data.</text>
</comment>
<sequence length="75" mass="8796">MVYTSTTVDAGRPRRPMGSIFFRRGSHDKGDKNEKKHKYEHHKEDSDGNDEEEVDQYLIVAYLHVGEDLMQQPKF</sequence>